<evidence type="ECO:0000256" key="2">
    <source>
        <dbReference type="SAM" id="SignalP"/>
    </source>
</evidence>
<dbReference type="Gene3D" id="3.40.190.10">
    <property type="entry name" value="Periplasmic binding protein-like II"/>
    <property type="match status" value="1"/>
</dbReference>
<organism evidence="3 4">
    <name type="scientific">Sinorhizobium terangae</name>
    <dbReference type="NCBI Taxonomy" id="110322"/>
    <lineage>
        <taxon>Bacteria</taxon>
        <taxon>Pseudomonadati</taxon>
        <taxon>Pseudomonadota</taxon>
        <taxon>Alphaproteobacteria</taxon>
        <taxon>Hyphomicrobiales</taxon>
        <taxon>Rhizobiaceae</taxon>
        <taxon>Sinorhizobium/Ensifer group</taxon>
        <taxon>Sinorhizobium</taxon>
    </lineage>
</organism>
<dbReference type="AlphaFoldDB" id="A0A6N7L8L8"/>
<name>A0A6N7L8L8_SINTE</name>
<evidence type="ECO:0000313" key="3">
    <source>
        <dbReference type="EMBL" id="MQX14151.1"/>
    </source>
</evidence>
<keyword evidence="4" id="KW-1185">Reference proteome</keyword>
<dbReference type="OrthoDB" id="7243230at2"/>
<dbReference type="Gene3D" id="3.40.190.150">
    <property type="entry name" value="Bordetella uptake gene, domain 1"/>
    <property type="match status" value="1"/>
</dbReference>
<dbReference type="EMBL" id="WITC01000026">
    <property type="protein sequence ID" value="MQX14151.1"/>
    <property type="molecule type" value="Genomic_DNA"/>
</dbReference>
<comment type="similarity">
    <text evidence="1">Belongs to the UPF0065 (bug) family.</text>
</comment>
<dbReference type="PANTHER" id="PTHR42928:SF5">
    <property type="entry name" value="BLR1237 PROTEIN"/>
    <property type="match status" value="1"/>
</dbReference>
<reference evidence="3 4" key="1">
    <citation type="journal article" date="2013" name="Genome Biol.">
        <title>Comparative genomics of the core and accessory genomes of 48 Sinorhizobium strains comprising five genospecies.</title>
        <authorList>
            <person name="Sugawara M."/>
            <person name="Epstein B."/>
            <person name="Badgley B.D."/>
            <person name="Unno T."/>
            <person name="Xu L."/>
            <person name="Reese J."/>
            <person name="Gyaneshwar P."/>
            <person name="Denny R."/>
            <person name="Mudge J."/>
            <person name="Bharti A.K."/>
            <person name="Farmer A.D."/>
            <person name="May G.D."/>
            <person name="Woodward J.E."/>
            <person name="Medigue C."/>
            <person name="Vallenet D."/>
            <person name="Lajus A."/>
            <person name="Rouy Z."/>
            <person name="Martinez-Vaz B."/>
            <person name="Tiffin P."/>
            <person name="Young N.D."/>
            <person name="Sadowsky M.J."/>
        </authorList>
    </citation>
    <scope>NUCLEOTIDE SEQUENCE [LARGE SCALE GENOMIC DNA]</scope>
    <source>
        <strain evidence="3 4">USDA4894</strain>
    </source>
</reference>
<proteinExistence type="inferred from homology"/>
<dbReference type="InterPro" id="IPR005064">
    <property type="entry name" value="BUG"/>
</dbReference>
<evidence type="ECO:0008006" key="5">
    <source>
        <dbReference type="Google" id="ProtNLM"/>
    </source>
</evidence>
<dbReference type="PANTHER" id="PTHR42928">
    <property type="entry name" value="TRICARBOXYLATE-BINDING PROTEIN"/>
    <property type="match status" value="1"/>
</dbReference>
<comment type="caution">
    <text evidence="3">The sequence shown here is derived from an EMBL/GenBank/DDBJ whole genome shotgun (WGS) entry which is preliminary data.</text>
</comment>
<keyword evidence="2" id="KW-0732">Signal</keyword>
<sequence>MGIQTLRIAVSGAAILSALWPGLALAEDGVEFFNGKTVNYIVATAPGGVYDTNGRLVAQYMQKYLPGSTFVVQNMPGAGHLLGTNYIYASEPDGLTFGTFNTGLLYGQLSGDQNIKFDLTKMSWIGKVASDPRIILVTKESGIESYEQLKALKEPIKFATAGKGSASMIEATMFVNALKLPIQVVSGYNGNEDQLAMMRGEVQGVIGSRSEFQQFVDEGKGRFIAQVGGTETDVPQLSSMVDDVTAKQVVALIESQSGISRLSAGPAGIPEDRLKALRDAYKAATSDPEFIEKARALGLPVDPAVGDEVGTRVNKALDQAPEVINVLKEALSEG</sequence>
<evidence type="ECO:0000313" key="4">
    <source>
        <dbReference type="Proteomes" id="UP000439983"/>
    </source>
</evidence>
<gene>
    <name evidence="3" type="ORF">GHK62_05090</name>
</gene>
<accession>A0A6N7L8L8</accession>
<dbReference type="RefSeq" id="WP_153437233.1">
    <property type="nucleotide sequence ID" value="NZ_CP121660.1"/>
</dbReference>
<dbReference type="SUPFAM" id="SSF53850">
    <property type="entry name" value="Periplasmic binding protein-like II"/>
    <property type="match status" value="1"/>
</dbReference>
<protein>
    <recommendedName>
        <fullName evidence="5">Tripartite tricarboxylate transporter substrate binding protein</fullName>
    </recommendedName>
</protein>
<evidence type="ECO:0000256" key="1">
    <source>
        <dbReference type="ARBA" id="ARBA00006987"/>
    </source>
</evidence>
<feature type="signal peptide" evidence="2">
    <location>
        <begin position="1"/>
        <end position="26"/>
    </location>
</feature>
<feature type="chain" id="PRO_5026926304" description="Tripartite tricarboxylate transporter substrate binding protein" evidence="2">
    <location>
        <begin position="27"/>
        <end position="334"/>
    </location>
</feature>
<dbReference type="Proteomes" id="UP000439983">
    <property type="component" value="Unassembled WGS sequence"/>
</dbReference>
<dbReference type="Pfam" id="PF03401">
    <property type="entry name" value="TctC"/>
    <property type="match status" value="1"/>
</dbReference>
<dbReference type="InterPro" id="IPR042100">
    <property type="entry name" value="Bug_dom1"/>
</dbReference>